<sequence>MKPELSALVMPVSSASQADQLLLDREPGQDLPVMRNEGGCLNDANSTFNDPGIFKDSYRGRTIGLRDSSLNRRIYHAAPSVITKKKRFG</sequence>
<dbReference type="EMBL" id="FNKY01000001">
    <property type="protein sequence ID" value="SDQ25775.1"/>
    <property type="molecule type" value="Genomic_DNA"/>
</dbReference>
<dbReference type="Proteomes" id="UP000183471">
    <property type="component" value="Unassembled WGS sequence"/>
</dbReference>
<name>A0ABY0T5G9_9PROT</name>
<protein>
    <submittedName>
        <fullName evidence="1">Uncharacterized protein</fullName>
    </submittedName>
</protein>
<organism evidence="1 2">
    <name type="scientific">Nitrosospira multiformis</name>
    <dbReference type="NCBI Taxonomy" id="1231"/>
    <lineage>
        <taxon>Bacteria</taxon>
        <taxon>Pseudomonadati</taxon>
        <taxon>Pseudomonadota</taxon>
        <taxon>Betaproteobacteria</taxon>
        <taxon>Nitrosomonadales</taxon>
        <taxon>Nitrosomonadaceae</taxon>
        <taxon>Nitrosospira</taxon>
    </lineage>
</organism>
<evidence type="ECO:0000313" key="1">
    <source>
        <dbReference type="EMBL" id="SDQ25775.1"/>
    </source>
</evidence>
<comment type="caution">
    <text evidence="1">The sequence shown here is derived from an EMBL/GenBank/DDBJ whole genome shotgun (WGS) entry which is preliminary data.</text>
</comment>
<proteinExistence type="predicted"/>
<reference evidence="1 2" key="1">
    <citation type="submission" date="2016-10" db="EMBL/GenBank/DDBJ databases">
        <authorList>
            <person name="Varghese N."/>
            <person name="Submissions S."/>
        </authorList>
    </citation>
    <scope>NUCLEOTIDE SEQUENCE [LARGE SCALE GENOMIC DNA]</scope>
    <source>
        <strain evidence="1 2">Nl1</strain>
    </source>
</reference>
<dbReference type="RefSeq" id="WP_074630270.1">
    <property type="nucleotide sequence ID" value="NZ_FNKY01000001.1"/>
</dbReference>
<accession>A0ABY0T5G9</accession>
<evidence type="ECO:0000313" key="2">
    <source>
        <dbReference type="Proteomes" id="UP000183471"/>
    </source>
</evidence>
<gene>
    <name evidence="1" type="ORF">SAMN05216402_0048</name>
</gene>
<keyword evidence="2" id="KW-1185">Reference proteome</keyword>